<organism evidence="5 6">
    <name type="scientific">Actinomadura adrarensis</name>
    <dbReference type="NCBI Taxonomy" id="1819600"/>
    <lineage>
        <taxon>Bacteria</taxon>
        <taxon>Bacillati</taxon>
        <taxon>Actinomycetota</taxon>
        <taxon>Actinomycetes</taxon>
        <taxon>Streptosporangiales</taxon>
        <taxon>Thermomonosporaceae</taxon>
        <taxon>Actinomadura</taxon>
    </lineage>
</organism>
<keyword evidence="6" id="KW-1185">Reference proteome</keyword>
<keyword evidence="1" id="KW-0805">Transcription regulation</keyword>
<dbReference type="InterPro" id="IPR036390">
    <property type="entry name" value="WH_DNA-bd_sf"/>
</dbReference>
<dbReference type="PANTHER" id="PTHR43537:SF5">
    <property type="entry name" value="UXU OPERON TRANSCRIPTIONAL REGULATOR"/>
    <property type="match status" value="1"/>
</dbReference>
<dbReference type="Gene3D" id="1.10.10.10">
    <property type="entry name" value="Winged helix-like DNA-binding domain superfamily/Winged helix DNA-binding domain"/>
    <property type="match status" value="1"/>
</dbReference>
<dbReference type="SUPFAM" id="SSF46785">
    <property type="entry name" value="Winged helix' DNA-binding domain"/>
    <property type="match status" value="1"/>
</dbReference>
<sequence length="177" mass="20347">RLPVREALRQLTADGLVSHVPNVGFAVARLSQAEFDQIYLMRQLLETELISRLPRPTTRQLQRIIDLNAECAAAAERLDLVEMRLRNHDFHFEIFRLGDLALVIDELERLWNWAAPYHTIYLFSADSRRTVLEEHEAMIEALRSGDNARLAELMTTHRHGSETQLGVMLNGPLIRPT</sequence>
<dbReference type="Gene3D" id="1.20.120.530">
    <property type="entry name" value="GntR ligand-binding domain-like"/>
    <property type="match status" value="1"/>
</dbReference>
<evidence type="ECO:0000259" key="4">
    <source>
        <dbReference type="SMART" id="SM00895"/>
    </source>
</evidence>
<dbReference type="Proteomes" id="UP001597083">
    <property type="component" value="Unassembled WGS sequence"/>
</dbReference>
<name>A0ABW3CQK9_9ACTN</name>
<reference evidence="6" key="1">
    <citation type="journal article" date="2019" name="Int. J. Syst. Evol. Microbiol.">
        <title>The Global Catalogue of Microorganisms (GCM) 10K type strain sequencing project: providing services to taxonomists for standard genome sequencing and annotation.</title>
        <authorList>
            <consortium name="The Broad Institute Genomics Platform"/>
            <consortium name="The Broad Institute Genome Sequencing Center for Infectious Disease"/>
            <person name="Wu L."/>
            <person name="Ma J."/>
        </authorList>
    </citation>
    <scope>NUCLEOTIDE SEQUENCE [LARGE SCALE GENOMIC DNA]</scope>
    <source>
        <strain evidence="6">JCM 31696</strain>
    </source>
</reference>
<dbReference type="InterPro" id="IPR036388">
    <property type="entry name" value="WH-like_DNA-bd_sf"/>
</dbReference>
<dbReference type="InterPro" id="IPR011711">
    <property type="entry name" value="GntR_C"/>
</dbReference>
<dbReference type="InterPro" id="IPR008920">
    <property type="entry name" value="TF_FadR/GntR_C"/>
</dbReference>
<evidence type="ECO:0000313" key="5">
    <source>
        <dbReference type="EMBL" id="MFD0855887.1"/>
    </source>
</evidence>
<dbReference type="SUPFAM" id="SSF48008">
    <property type="entry name" value="GntR ligand-binding domain-like"/>
    <property type="match status" value="1"/>
</dbReference>
<gene>
    <name evidence="5" type="ORF">ACFQ07_26835</name>
</gene>
<keyword evidence="2" id="KW-0238">DNA-binding</keyword>
<dbReference type="Pfam" id="PF07729">
    <property type="entry name" value="FCD"/>
    <property type="match status" value="1"/>
</dbReference>
<feature type="non-terminal residue" evidence="5">
    <location>
        <position position="1"/>
    </location>
</feature>
<dbReference type="EMBL" id="JBHTIR010003841">
    <property type="protein sequence ID" value="MFD0855887.1"/>
    <property type="molecule type" value="Genomic_DNA"/>
</dbReference>
<accession>A0ABW3CQK9</accession>
<dbReference type="SMART" id="SM00895">
    <property type="entry name" value="FCD"/>
    <property type="match status" value="1"/>
</dbReference>
<proteinExistence type="predicted"/>
<dbReference type="PANTHER" id="PTHR43537">
    <property type="entry name" value="TRANSCRIPTIONAL REGULATOR, GNTR FAMILY"/>
    <property type="match status" value="1"/>
</dbReference>
<evidence type="ECO:0000313" key="6">
    <source>
        <dbReference type="Proteomes" id="UP001597083"/>
    </source>
</evidence>
<evidence type="ECO:0000256" key="3">
    <source>
        <dbReference type="ARBA" id="ARBA00023163"/>
    </source>
</evidence>
<keyword evidence="3" id="KW-0804">Transcription</keyword>
<comment type="caution">
    <text evidence="5">The sequence shown here is derived from an EMBL/GenBank/DDBJ whole genome shotgun (WGS) entry which is preliminary data.</text>
</comment>
<evidence type="ECO:0000256" key="2">
    <source>
        <dbReference type="ARBA" id="ARBA00023125"/>
    </source>
</evidence>
<protein>
    <submittedName>
        <fullName evidence="5">GntR family transcriptional regulator</fullName>
    </submittedName>
</protein>
<feature type="domain" description="GntR C-terminal" evidence="4">
    <location>
        <begin position="37"/>
        <end position="160"/>
    </location>
</feature>
<evidence type="ECO:0000256" key="1">
    <source>
        <dbReference type="ARBA" id="ARBA00023015"/>
    </source>
</evidence>